<dbReference type="InterPro" id="IPR006225">
    <property type="entry name" value="PsdUridine_synth_RluC/D"/>
</dbReference>
<dbReference type="SUPFAM" id="SSF55174">
    <property type="entry name" value="Alpha-L RNA-binding motif"/>
    <property type="match status" value="1"/>
</dbReference>
<dbReference type="SMART" id="SM00363">
    <property type="entry name" value="S4"/>
    <property type="match status" value="1"/>
</dbReference>
<dbReference type="KEGG" id="ahk:NCTC10172_00519"/>
<evidence type="ECO:0000313" key="9">
    <source>
        <dbReference type="Proteomes" id="UP000290909"/>
    </source>
</evidence>
<dbReference type="Gene3D" id="3.10.290.10">
    <property type="entry name" value="RNA-binding S4 domain"/>
    <property type="match status" value="1"/>
</dbReference>
<dbReference type="PROSITE" id="PS50889">
    <property type="entry name" value="S4"/>
    <property type="match status" value="1"/>
</dbReference>
<dbReference type="InterPro" id="IPR050188">
    <property type="entry name" value="RluA_PseudoU_synthase"/>
</dbReference>
<proteinExistence type="inferred from homology"/>
<dbReference type="PROSITE" id="PS01129">
    <property type="entry name" value="PSI_RLU"/>
    <property type="match status" value="1"/>
</dbReference>
<dbReference type="Pfam" id="PF00849">
    <property type="entry name" value="PseudoU_synth_2"/>
    <property type="match status" value="1"/>
</dbReference>
<dbReference type="InterPro" id="IPR006224">
    <property type="entry name" value="PsdUridine_synth_RluA-like_CS"/>
</dbReference>
<keyword evidence="9" id="KW-1185">Reference proteome</keyword>
<dbReference type="GO" id="GO:0000455">
    <property type="term" value="P:enzyme-directed rRNA pseudouridine synthesis"/>
    <property type="evidence" value="ECO:0007669"/>
    <property type="project" value="UniProtKB-ARBA"/>
</dbReference>
<dbReference type="STRING" id="1408416.GCA_000702765_00963"/>
<keyword evidence="5" id="KW-0694">RNA-binding</keyword>
<evidence type="ECO:0000256" key="4">
    <source>
        <dbReference type="PIRSR" id="PIRSR606225-1"/>
    </source>
</evidence>
<dbReference type="Gene3D" id="3.30.2350.10">
    <property type="entry name" value="Pseudouridine synthase"/>
    <property type="match status" value="1"/>
</dbReference>
<dbReference type="GO" id="GO:0003723">
    <property type="term" value="F:RNA binding"/>
    <property type="evidence" value="ECO:0007669"/>
    <property type="project" value="UniProtKB-KW"/>
</dbReference>
<accession>A0A449BJ64</accession>
<dbReference type="CDD" id="cd02869">
    <property type="entry name" value="PseudoU_synth_RluA_like"/>
    <property type="match status" value="1"/>
</dbReference>
<dbReference type="GO" id="GO:0120159">
    <property type="term" value="F:rRNA pseudouridine synthase activity"/>
    <property type="evidence" value="ECO:0007669"/>
    <property type="project" value="UniProtKB-ARBA"/>
</dbReference>
<dbReference type="EC" id="5.4.99.-" evidence="6"/>
<gene>
    <name evidence="8" type="primary">rluD_2</name>
    <name evidence="8" type="ORF">NCTC10172_00519</name>
</gene>
<keyword evidence="3 6" id="KW-0413">Isomerase</keyword>
<comment type="function">
    <text evidence="6">Responsible for synthesis of pseudouridine from uracil.</text>
</comment>
<dbReference type="InterPro" id="IPR006145">
    <property type="entry name" value="PsdUridine_synth_RsuA/RluA"/>
</dbReference>
<dbReference type="Proteomes" id="UP000290909">
    <property type="component" value="Chromosome"/>
</dbReference>
<dbReference type="CDD" id="cd00165">
    <property type="entry name" value="S4"/>
    <property type="match status" value="1"/>
</dbReference>
<dbReference type="InterPro" id="IPR002942">
    <property type="entry name" value="S4_RNA-bd"/>
</dbReference>
<dbReference type="NCBIfam" id="TIGR00005">
    <property type="entry name" value="rluA_subfam"/>
    <property type="match status" value="1"/>
</dbReference>
<comment type="similarity">
    <text evidence="2 6">Belongs to the pseudouridine synthase RluA family.</text>
</comment>
<dbReference type="InterPro" id="IPR020103">
    <property type="entry name" value="PsdUridine_synth_cat_dom_sf"/>
</dbReference>
<dbReference type="AlphaFoldDB" id="A0A449BJ64"/>
<protein>
    <recommendedName>
        <fullName evidence="6">Pseudouridine synthase</fullName>
        <ecNumber evidence="6">5.4.99.-</ecNumber>
    </recommendedName>
</protein>
<evidence type="ECO:0000256" key="1">
    <source>
        <dbReference type="ARBA" id="ARBA00000073"/>
    </source>
</evidence>
<feature type="domain" description="RNA-binding S4" evidence="7">
    <location>
        <begin position="13"/>
        <end position="69"/>
    </location>
</feature>
<dbReference type="GO" id="GO:0016829">
    <property type="term" value="F:lyase activity"/>
    <property type="evidence" value="ECO:0007669"/>
    <property type="project" value="UniProtKB-KW"/>
</dbReference>
<dbReference type="EMBL" id="LR215050">
    <property type="protein sequence ID" value="VEU82505.1"/>
    <property type="molecule type" value="Genomic_DNA"/>
</dbReference>
<evidence type="ECO:0000256" key="2">
    <source>
        <dbReference type="ARBA" id="ARBA00010876"/>
    </source>
</evidence>
<keyword evidence="8" id="KW-0456">Lyase</keyword>
<comment type="catalytic activity">
    <reaction evidence="1 6">
        <text>a uridine in RNA = a pseudouridine in RNA</text>
        <dbReference type="Rhea" id="RHEA:48348"/>
        <dbReference type="Rhea" id="RHEA-COMP:12068"/>
        <dbReference type="Rhea" id="RHEA-COMP:12069"/>
        <dbReference type="ChEBI" id="CHEBI:65314"/>
        <dbReference type="ChEBI" id="CHEBI:65315"/>
    </reaction>
</comment>
<evidence type="ECO:0000256" key="6">
    <source>
        <dbReference type="RuleBase" id="RU362028"/>
    </source>
</evidence>
<evidence type="ECO:0000313" key="8">
    <source>
        <dbReference type="EMBL" id="VEU82505.1"/>
    </source>
</evidence>
<sequence>MNKTLEVNLSENKRLDHYLVENLELTRTYITKLIKEGDILVNSLTVKPGYILKAGDIISVNIPEAKDLDLTPVDMKLDIVYEDDYLLVINKPKGLVVHPSNTYRDNTLVHGLLHELEDNLSDINGVNRPGILHRIDKDTTGLLMVAKTNEAHQILAKDLANHDIKRSYIALVTGAIQNKKGTINAPIGRDPKHRTKNAVVKDGKHAVTHFEVIKNYRKYALIECNLETGRTHQIRVHMEYIGHPIVGDPLYGIKPLPVDDGQMLHAYKLQFTHPITKKAMTFEVPLPEGFKKFLETLN</sequence>
<evidence type="ECO:0000259" key="7">
    <source>
        <dbReference type="SMART" id="SM00363"/>
    </source>
</evidence>
<dbReference type="RefSeq" id="WP_035369401.1">
    <property type="nucleotide sequence ID" value="NZ_LR215050.1"/>
</dbReference>
<evidence type="ECO:0000256" key="5">
    <source>
        <dbReference type="PROSITE-ProRule" id="PRU00182"/>
    </source>
</evidence>
<organism evidence="8 9">
    <name type="scientific">Acholeplasma hippikon</name>
    <dbReference type="NCBI Taxonomy" id="264636"/>
    <lineage>
        <taxon>Bacteria</taxon>
        <taxon>Bacillati</taxon>
        <taxon>Mycoplasmatota</taxon>
        <taxon>Mollicutes</taxon>
        <taxon>Acholeplasmatales</taxon>
        <taxon>Acholeplasmataceae</taxon>
        <taxon>Acholeplasma</taxon>
    </lineage>
</organism>
<dbReference type="InterPro" id="IPR036986">
    <property type="entry name" value="S4_RNA-bd_sf"/>
</dbReference>
<dbReference type="Pfam" id="PF01479">
    <property type="entry name" value="S4"/>
    <property type="match status" value="1"/>
</dbReference>
<reference evidence="8 9" key="1">
    <citation type="submission" date="2019-01" db="EMBL/GenBank/DDBJ databases">
        <authorList>
            <consortium name="Pathogen Informatics"/>
        </authorList>
    </citation>
    <scope>NUCLEOTIDE SEQUENCE [LARGE SCALE GENOMIC DNA]</scope>
    <source>
        <strain evidence="8 9">NCTC10172</strain>
    </source>
</reference>
<evidence type="ECO:0000256" key="3">
    <source>
        <dbReference type="ARBA" id="ARBA00023235"/>
    </source>
</evidence>
<dbReference type="PANTHER" id="PTHR21600:SF44">
    <property type="entry name" value="RIBOSOMAL LARGE SUBUNIT PSEUDOURIDINE SYNTHASE D"/>
    <property type="match status" value="1"/>
</dbReference>
<dbReference type="SUPFAM" id="SSF55120">
    <property type="entry name" value="Pseudouridine synthase"/>
    <property type="match status" value="1"/>
</dbReference>
<name>A0A449BJ64_9MOLU</name>
<feature type="active site" evidence="4">
    <location>
        <position position="136"/>
    </location>
</feature>
<dbReference type="PANTHER" id="PTHR21600">
    <property type="entry name" value="MITOCHONDRIAL RNA PSEUDOURIDINE SYNTHASE"/>
    <property type="match status" value="1"/>
</dbReference>